<protein>
    <submittedName>
        <fullName evidence="3">Glycosyl transferase group 1</fullName>
    </submittedName>
</protein>
<sequence>MKLLHVLPTVDAHGGGPMEGVRQRGIRLRELGHEVDLVTLDDPASPSVTGHPLRVHALGPTGGNYGFNPRLAPWLRAHAGDYDLTVVNGLWQYHSLATWRVYRALRRPYVVFTHGMLDPWFKQAYPLKHLKKWLYWPWAEYRVLRDASAVLFTSEEERRLARESFWLYRAREQVVAYGTRPPPANGAALAQRFLDQHPELRGKRLLLFLGRLHEKKGCDLLIDAFGQLAHRHPGLHLVMAGPDQNGQLAALKARAKERAVAHRVHWLGMVQGDDKWGALHACEAFVLPSHQENFGIAVAEALGCGLPVLISNKVNIWREVEQAGAGFVDDDDARGTARLLLRWLSLDADHRQAMSAAARDLFASRYTVDAMAQSILSLAAQHGPHAPTHASP</sequence>
<dbReference type="EMBL" id="CCAE010000021">
    <property type="protein sequence ID" value="CDN88284.1"/>
    <property type="molecule type" value="Genomic_DNA"/>
</dbReference>
<dbReference type="InterPro" id="IPR001296">
    <property type="entry name" value="Glyco_trans_1"/>
</dbReference>
<name>A0A1L1PHN6_HYDIT</name>
<feature type="domain" description="Glycosyl transferase family 1" evidence="1">
    <location>
        <begin position="196"/>
        <end position="359"/>
    </location>
</feature>
<keyword evidence="3" id="KW-0808">Transferase</keyword>
<evidence type="ECO:0000313" key="4">
    <source>
        <dbReference type="Proteomes" id="UP000028878"/>
    </source>
</evidence>
<gene>
    <name evidence="3" type="ORF">BN948_02717</name>
</gene>
<dbReference type="RefSeq" id="WP_009518458.1">
    <property type="nucleotide sequence ID" value="NZ_CCAE010000021.1"/>
</dbReference>
<accession>A0A1L1PHN6</accession>
<keyword evidence="4" id="KW-1185">Reference proteome</keyword>
<evidence type="ECO:0000313" key="3">
    <source>
        <dbReference type="EMBL" id="CDN88284.1"/>
    </source>
</evidence>
<dbReference type="InterPro" id="IPR028098">
    <property type="entry name" value="Glyco_trans_4-like_N"/>
</dbReference>
<dbReference type="GO" id="GO:0016757">
    <property type="term" value="F:glycosyltransferase activity"/>
    <property type="evidence" value="ECO:0007669"/>
    <property type="project" value="InterPro"/>
</dbReference>
<evidence type="ECO:0000259" key="2">
    <source>
        <dbReference type="Pfam" id="PF13579"/>
    </source>
</evidence>
<feature type="domain" description="Glycosyltransferase subfamily 4-like N-terminal" evidence="2">
    <location>
        <begin position="25"/>
        <end position="178"/>
    </location>
</feature>
<proteinExistence type="predicted"/>
<dbReference type="Proteomes" id="UP000028878">
    <property type="component" value="Unassembled WGS sequence"/>
</dbReference>
<reference evidence="4" key="1">
    <citation type="submission" date="2014-11" db="EMBL/GenBank/DDBJ databases">
        <title>Draft genome sequence of Hydrogenophaga intermedia S1.</title>
        <authorList>
            <person name="Gan H.M."/>
            <person name="Chew T.H."/>
            <person name="Stolz A."/>
        </authorList>
    </citation>
    <scope>NUCLEOTIDE SEQUENCE [LARGE SCALE GENOMIC DNA]</scope>
    <source>
        <strain evidence="4">S1</strain>
    </source>
</reference>
<dbReference type="Pfam" id="PF13579">
    <property type="entry name" value="Glyco_trans_4_4"/>
    <property type="match status" value="1"/>
</dbReference>
<dbReference type="Gene3D" id="3.40.50.2000">
    <property type="entry name" value="Glycogen Phosphorylase B"/>
    <property type="match status" value="2"/>
</dbReference>
<dbReference type="SUPFAM" id="SSF53756">
    <property type="entry name" value="UDP-Glycosyltransferase/glycogen phosphorylase"/>
    <property type="match status" value="1"/>
</dbReference>
<dbReference type="AlphaFoldDB" id="A0A1L1PHN6"/>
<dbReference type="Pfam" id="PF00534">
    <property type="entry name" value="Glycos_transf_1"/>
    <property type="match status" value="1"/>
</dbReference>
<organism evidence="3 4">
    <name type="scientific">Hydrogenophaga intermedia</name>
    <dbReference type="NCBI Taxonomy" id="65786"/>
    <lineage>
        <taxon>Bacteria</taxon>
        <taxon>Pseudomonadati</taxon>
        <taxon>Pseudomonadota</taxon>
        <taxon>Betaproteobacteria</taxon>
        <taxon>Burkholderiales</taxon>
        <taxon>Comamonadaceae</taxon>
        <taxon>Hydrogenophaga</taxon>
    </lineage>
</organism>
<dbReference type="PANTHER" id="PTHR12526">
    <property type="entry name" value="GLYCOSYLTRANSFERASE"/>
    <property type="match status" value="1"/>
</dbReference>
<evidence type="ECO:0000259" key="1">
    <source>
        <dbReference type="Pfam" id="PF00534"/>
    </source>
</evidence>